<protein>
    <recommendedName>
        <fullName evidence="1">PilZ domain-containing protein</fullName>
    </recommendedName>
</protein>
<evidence type="ECO:0000259" key="1">
    <source>
        <dbReference type="Pfam" id="PF07238"/>
    </source>
</evidence>
<accession>A0A518CK03</accession>
<keyword evidence="3" id="KW-1185">Reference proteome</keyword>
<dbReference type="OrthoDB" id="271497at2"/>
<evidence type="ECO:0000313" key="3">
    <source>
        <dbReference type="Proteomes" id="UP000317178"/>
    </source>
</evidence>
<reference evidence="2 3" key="1">
    <citation type="submission" date="2019-02" db="EMBL/GenBank/DDBJ databases">
        <title>Deep-cultivation of Planctomycetes and their phenomic and genomic characterization uncovers novel biology.</title>
        <authorList>
            <person name="Wiegand S."/>
            <person name="Jogler M."/>
            <person name="Boedeker C."/>
            <person name="Pinto D."/>
            <person name="Vollmers J."/>
            <person name="Rivas-Marin E."/>
            <person name="Kohn T."/>
            <person name="Peeters S.H."/>
            <person name="Heuer A."/>
            <person name="Rast P."/>
            <person name="Oberbeckmann S."/>
            <person name="Bunk B."/>
            <person name="Jeske O."/>
            <person name="Meyerdierks A."/>
            <person name="Storesund J.E."/>
            <person name="Kallscheuer N."/>
            <person name="Luecker S."/>
            <person name="Lage O.M."/>
            <person name="Pohl T."/>
            <person name="Merkel B.J."/>
            <person name="Hornburger P."/>
            <person name="Mueller R.-W."/>
            <person name="Bruemmer F."/>
            <person name="Labrenz M."/>
            <person name="Spormann A.M."/>
            <person name="Op den Camp H."/>
            <person name="Overmann J."/>
            <person name="Amann R."/>
            <person name="Jetten M.S.M."/>
            <person name="Mascher T."/>
            <person name="Medema M.H."/>
            <person name="Devos D.P."/>
            <person name="Kaster A.-K."/>
            <person name="Ovreas L."/>
            <person name="Rohde M."/>
            <person name="Galperin M.Y."/>
            <person name="Jogler C."/>
        </authorList>
    </citation>
    <scope>NUCLEOTIDE SEQUENCE [LARGE SCALE GENOMIC DNA]</scope>
    <source>
        <strain evidence="2 3">Pla110</strain>
    </source>
</reference>
<proteinExistence type="predicted"/>
<dbReference type="AlphaFoldDB" id="A0A518CK03"/>
<dbReference type="EMBL" id="CP036281">
    <property type="protein sequence ID" value="QDU79504.1"/>
    <property type="molecule type" value="Genomic_DNA"/>
</dbReference>
<gene>
    <name evidence="2" type="ORF">Pla110_12140</name>
</gene>
<dbReference type="GO" id="GO:0035438">
    <property type="term" value="F:cyclic-di-GMP binding"/>
    <property type="evidence" value="ECO:0007669"/>
    <property type="project" value="InterPro"/>
</dbReference>
<feature type="domain" description="PilZ" evidence="1">
    <location>
        <begin position="34"/>
        <end position="126"/>
    </location>
</feature>
<dbReference type="KEGG" id="plon:Pla110_12140"/>
<sequence>MTMTKKADKQEKAAEEVLSILDRWDARMQGHHNQKRQYSRNPYRTKMTVFIPQSDGMVGESSESTSFTVWSRNISQGGVSFIYPGQLQHGKYLMCLDPEKSGSLWFLVEIVRSRQVHNEFYEFGAKMLERASI</sequence>
<dbReference type="InterPro" id="IPR009875">
    <property type="entry name" value="PilZ_domain"/>
</dbReference>
<dbReference type="RefSeq" id="WP_144994155.1">
    <property type="nucleotide sequence ID" value="NZ_CP036281.1"/>
</dbReference>
<organism evidence="2 3">
    <name type="scientific">Polystyrenella longa</name>
    <dbReference type="NCBI Taxonomy" id="2528007"/>
    <lineage>
        <taxon>Bacteria</taxon>
        <taxon>Pseudomonadati</taxon>
        <taxon>Planctomycetota</taxon>
        <taxon>Planctomycetia</taxon>
        <taxon>Planctomycetales</taxon>
        <taxon>Planctomycetaceae</taxon>
        <taxon>Polystyrenella</taxon>
    </lineage>
</organism>
<dbReference type="Proteomes" id="UP000317178">
    <property type="component" value="Chromosome"/>
</dbReference>
<evidence type="ECO:0000313" key="2">
    <source>
        <dbReference type="EMBL" id="QDU79504.1"/>
    </source>
</evidence>
<dbReference type="Pfam" id="PF07238">
    <property type="entry name" value="PilZ"/>
    <property type="match status" value="1"/>
</dbReference>
<name>A0A518CK03_9PLAN</name>